<evidence type="ECO:0000256" key="1">
    <source>
        <dbReference type="SAM" id="MobiDB-lite"/>
    </source>
</evidence>
<name>A0ABW2T5J3_9ACTN</name>
<protein>
    <submittedName>
        <fullName evidence="2">Uncharacterized protein</fullName>
    </submittedName>
</protein>
<comment type="caution">
    <text evidence="2">The sequence shown here is derived from an EMBL/GenBank/DDBJ whole genome shotgun (WGS) entry which is preliminary data.</text>
</comment>
<proteinExistence type="predicted"/>
<dbReference type="RefSeq" id="WP_343981830.1">
    <property type="nucleotide sequence ID" value="NZ_BAAAGK010000233.1"/>
</dbReference>
<dbReference type="EMBL" id="JBHTEE010000001">
    <property type="protein sequence ID" value="MFC7603732.1"/>
    <property type="molecule type" value="Genomic_DNA"/>
</dbReference>
<gene>
    <name evidence="2" type="ORF">ACFQVD_26820</name>
</gene>
<sequence length="56" mass="6085">MSRLEAFLAALLTVVLPAPKGRRHRPPVKASTPAAVLDTAPIPALTRNPYPQENNR</sequence>
<evidence type="ECO:0000313" key="3">
    <source>
        <dbReference type="Proteomes" id="UP001596514"/>
    </source>
</evidence>
<accession>A0ABW2T5J3</accession>
<organism evidence="2 3">
    <name type="scientific">Streptosporangium amethystogenes subsp. fukuiense</name>
    <dbReference type="NCBI Taxonomy" id="698418"/>
    <lineage>
        <taxon>Bacteria</taxon>
        <taxon>Bacillati</taxon>
        <taxon>Actinomycetota</taxon>
        <taxon>Actinomycetes</taxon>
        <taxon>Streptosporangiales</taxon>
        <taxon>Streptosporangiaceae</taxon>
        <taxon>Streptosporangium</taxon>
    </lineage>
</organism>
<keyword evidence="3" id="KW-1185">Reference proteome</keyword>
<dbReference type="Proteomes" id="UP001596514">
    <property type="component" value="Unassembled WGS sequence"/>
</dbReference>
<feature type="region of interest" description="Disordered" evidence="1">
    <location>
        <begin position="20"/>
        <end position="56"/>
    </location>
</feature>
<evidence type="ECO:0000313" key="2">
    <source>
        <dbReference type="EMBL" id="MFC7603732.1"/>
    </source>
</evidence>
<reference evidence="3" key="1">
    <citation type="journal article" date="2019" name="Int. J. Syst. Evol. Microbiol.">
        <title>The Global Catalogue of Microorganisms (GCM) 10K type strain sequencing project: providing services to taxonomists for standard genome sequencing and annotation.</title>
        <authorList>
            <consortium name="The Broad Institute Genomics Platform"/>
            <consortium name="The Broad Institute Genome Sequencing Center for Infectious Disease"/>
            <person name="Wu L."/>
            <person name="Ma J."/>
        </authorList>
    </citation>
    <scope>NUCLEOTIDE SEQUENCE [LARGE SCALE GENOMIC DNA]</scope>
    <source>
        <strain evidence="3">JCM 10083</strain>
    </source>
</reference>